<sequence>MVDLFNKIPTPTSINLSTPKTEHKSKLHIIKKETILLVSKPESPVEHVCFNNIKSLGNQYLVRENLH</sequence>
<reference evidence="1 2" key="1">
    <citation type="submission" date="2017-09" db="EMBL/GenBank/DDBJ databases">
        <title>WGS assembly of Aquilegia coerulea Goldsmith.</title>
        <authorList>
            <person name="Hodges S."/>
            <person name="Kramer E."/>
            <person name="Nordborg M."/>
            <person name="Tomkins J."/>
            <person name="Borevitz J."/>
            <person name="Derieg N."/>
            <person name="Yan J."/>
            <person name="Mihaltcheva S."/>
            <person name="Hayes R.D."/>
            <person name="Rokhsar D."/>
        </authorList>
    </citation>
    <scope>NUCLEOTIDE SEQUENCE [LARGE SCALE GENOMIC DNA]</scope>
    <source>
        <strain evidence="2">cv. Goldsmith</strain>
    </source>
</reference>
<gene>
    <name evidence="1" type="ORF">AQUCO_01900166v1</name>
</gene>
<keyword evidence="2" id="KW-1185">Reference proteome</keyword>
<dbReference type="Proteomes" id="UP000230069">
    <property type="component" value="Unassembled WGS sequence"/>
</dbReference>
<evidence type="ECO:0000313" key="2">
    <source>
        <dbReference type="Proteomes" id="UP000230069"/>
    </source>
</evidence>
<name>A0A2G5DJB3_AQUCA</name>
<dbReference type="InParanoid" id="A0A2G5DJB3"/>
<evidence type="ECO:0000313" key="1">
    <source>
        <dbReference type="EMBL" id="PIA43576.1"/>
    </source>
</evidence>
<dbReference type="EMBL" id="KZ305036">
    <property type="protein sequence ID" value="PIA43576.1"/>
    <property type="molecule type" value="Genomic_DNA"/>
</dbReference>
<organism evidence="1 2">
    <name type="scientific">Aquilegia coerulea</name>
    <name type="common">Rocky mountain columbine</name>
    <dbReference type="NCBI Taxonomy" id="218851"/>
    <lineage>
        <taxon>Eukaryota</taxon>
        <taxon>Viridiplantae</taxon>
        <taxon>Streptophyta</taxon>
        <taxon>Embryophyta</taxon>
        <taxon>Tracheophyta</taxon>
        <taxon>Spermatophyta</taxon>
        <taxon>Magnoliopsida</taxon>
        <taxon>Ranunculales</taxon>
        <taxon>Ranunculaceae</taxon>
        <taxon>Thalictroideae</taxon>
        <taxon>Aquilegia</taxon>
    </lineage>
</organism>
<proteinExistence type="predicted"/>
<accession>A0A2G5DJB3</accession>
<dbReference type="AlphaFoldDB" id="A0A2G5DJB3"/>
<protein>
    <submittedName>
        <fullName evidence="1">Uncharacterized protein</fullName>
    </submittedName>
</protein>